<evidence type="ECO:0000256" key="2">
    <source>
        <dbReference type="PIRSR" id="PIRSR613078-1"/>
    </source>
</evidence>
<sequence length="226" mass="26089">MEEGCTFYFVRHGQTYFNHYRRMQGWSNTPLTPEGREDVRSSGRGLADVAFDAAYTTDLSRTIETATIILEENKKGKEMTLHPMPEFREVFFGSFEGNDVDETWGKVNELMGYSSVAEMWAETSIPEQMNAFKEADPYHDAEDFLTFWLRVEQGLLKLIDKHRDTGDKVMIVAHGNTIRYLLNNLVPELENPQPLLNASVSVVKYYNGRYHLEAYNEVGHFKNLEN</sequence>
<gene>
    <name evidence="5" type="ORF">SAMN04487752_2232</name>
</gene>
<dbReference type="RefSeq" id="WP_035021463.1">
    <property type="nucleotide sequence ID" value="NZ_CP084916.1"/>
</dbReference>
<proteinExistence type="predicted"/>
<reference evidence="6" key="1">
    <citation type="submission" date="2016-10" db="EMBL/GenBank/DDBJ databases">
        <authorList>
            <person name="Varghese N."/>
            <person name="Submissions S."/>
        </authorList>
    </citation>
    <scope>NUCLEOTIDE SEQUENCE [LARGE SCALE GENOMIC DNA]</scope>
    <source>
        <strain evidence="6">MPL-11</strain>
    </source>
</reference>
<feature type="binding site" evidence="3">
    <location>
        <begin position="11"/>
        <end position="18"/>
    </location>
    <ligand>
        <name>substrate</name>
    </ligand>
</feature>
<dbReference type="GO" id="GO:0005829">
    <property type="term" value="C:cytosol"/>
    <property type="evidence" value="ECO:0007669"/>
    <property type="project" value="TreeGrafter"/>
</dbReference>
<dbReference type="InterPro" id="IPR051695">
    <property type="entry name" value="Phosphoglycerate_Mutase"/>
</dbReference>
<dbReference type="InterPro" id="IPR013078">
    <property type="entry name" value="His_Pase_superF_clade-1"/>
</dbReference>
<evidence type="ECO:0000256" key="1">
    <source>
        <dbReference type="ARBA" id="ARBA00022801"/>
    </source>
</evidence>
<dbReference type="CDD" id="cd07067">
    <property type="entry name" value="HP_PGM_like"/>
    <property type="match status" value="1"/>
</dbReference>
<keyword evidence="6" id="KW-1185">Reference proteome</keyword>
<dbReference type="AlphaFoldDB" id="A0A1H1ASA7"/>
<evidence type="ECO:0000313" key="6">
    <source>
        <dbReference type="Proteomes" id="UP000199481"/>
    </source>
</evidence>
<dbReference type="SMART" id="SM00855">
    <property type="entry name" value="PGAM"/>
    <property type="match status" value="1"/>
</dbReference>
<evidence type="ECO:0000256" key="4">
    <source>
        <dbReference type="PIRSR" id="PIRSR613078-3"/>
    </source>
</evidence>
<dbReference type="SUPFAM" id="SSF53254">
    <property type="entry name" value="Phosphoglycerate mutase-like"/>
    <property type="match status" value="1"/>
</dbReference>
<dbReference type="GO" id="GO:0004331">
    <property type="term" value="F:fructose-2,6-bisphosphate 2-phosphatase activity"/>
    <property type="evidence" value="ECO:0007669"/>
    <property type="project" value="TreeGrafter"/>
</dbReference>
<feature type="binding site" evidence="3">
    <location>
        <begin position="175"/>
        <end position="176"/>
    </location>
    <ligand>
        <name>substrate</name>
    </ligand>
</feature>
<feature type="active site" description="Tele-phosphohistidine intermediate" evidence="2">
    <location>
        <position position="12"/>
    </location>
</feature>
<dbReference type="Pfam" id="PF00300">
    <property type="entry name" value="His_Phos_1"/>
    <property type="match status" value="1"/>
</dbReference>
<dbReference type="Proteomes" id="UP000199481">
    <property type="component" value="Unassembled WGS sequence"/>
</dbReference>
<dbReference type="GO" id="GO:0043456">
    <property type="term" value="P:regulation of pentose-phosphate shunt"/>
    <property type="evidence" value="ECO:0007669"/>
    <property type="project" value="TreeGrafter"/>
</dbReference>
<dbReference type="PANTHER" id="PTHR46517:SF1">
    <property type="entry name" value="FRUCTOSE-2,6-BISPHOSPHATASE TIGAR"/>
    <property type="match status" value="1"/>
</dbReference>
<dbReference type="OrthoDB" id="4131070at2"/>
<dbReference type="EMBL" id="FNJW01000008">
    <property type="protein sequence ID" value="SDQ42539.1"/>
    <property type="molecule type" value="Genomic_DNA"/>
</dbReference>
<dbReference type="PANTHER" id="PTHR46517">
    <property type="entry name" value="FRUCTOSE-2,6-BISPHOSPHATASE TIGAR"/>
    <property type="match status" value="1"/>
</dbReference>
<protein>
    <submittedName>
        <fullName evidence="5">Probable phosphoglycerate mutase</fullName>
    </submittedName>
</protein>
<organism evidence="5 6">
    <name type="scientific">Carnobacterium viridans</name>
    <dbReference type="NCBI Taxonomy" id="174587"/>
    <lineage>
        <taxon>Bacteria</taxon>
        <taxon>Bacillati</taxon>
        <taxon>Bacillota</taxon>
        <taxon>Bacilli</taxon>
        <taxon>Lactobacillales</taxon>
        <taxon>Carnobacteriaceae</taxon>
        <taxon>Carnobacterium</taxon>
    </lineage>
</organism>
<accession>A0A1H1ASA7</accession>
<dbReference type="GO" id="GO:0045820">
    <property type="term" value="P:negative regulation of glycolytic process"/>
    <property type="evidence" value="ECO:0007669"/>
    <property type="project" value="TreeGrafter"/>
</dbReference>
<feature type="active site" description="Proton donor/acceptor" evidence="2">
    <location>
        <position position="89"/>
    </location>
</feature>
<evidence type="ECO:0000313" key="5">
    <source>
        <dbReference type="EMBL" id="SDQ42539.1"/>
    </source>
</evidence>
<dbReference type="Gene3D" id="3.40.50.1240">
    <property type="entry name" value="Phosphoglycerate mutase-like"/>
    <property type="match status" value="1"/>
</dbReference>
<name>A0A1H1ASA7_9LACT</name>
<feature type="binding site" evidence="3">
    <location>
        <position position="61"/>
    </location>
    <ligand>
        <name>substrate</name>
    </ligand>
</feature>
<feature type="site" description="Transition state stabilizer" evidence="4">
    <location>
        <position position="174"/>
    </location>
</feature>
<evidence type="ECO:0000256" key="3">
    <source>
        <dbReference type="PIRSR" id="PIRSR613078-2"/>
    </source>
</evidence>
<dbReference type="InterPro" id="IPR029033">
    <property type="entry name" value="His_PPase_superfam"/>
</dbReference>
<keyword evidence="1" id="KW-0378">Hydrolase</keyword>